<dbReference type="SMART" id="SM00567">
    <property type="entry name" value="EZ_HEAT"/>
    <property type="match status" value="3"/>
</dbReference>
<dbReference type="InterPro" id="IPR025406">
    <property type="entry name" value="DUF4132"/>
</dbReference>
<dbReference type="InterPro" id="IPR011989">
    <property type="entry name" value="ARM-like"/>
</dbReference>
<proteinExistence type="predicted"/>
<accession>A0A365PI51</accession>
<dbReference type="Gene3D" id="1.25.10.10">
    <property type="entry name" value="Leucine-rich Repeat Variant"/>
    <property type="match status" value="2"/>
</dbReference>
<organism evidence="2 3">
    <name type="scientific">Acinetobacter junii</name>
    <dbReference type="NCBI Taxonomy" id="40215"/>
    <lineage>
        <taxon>Bacteria</taxon>
        <taxon>Pseudomonadati</taxon>
        <taxon>Pseudomonadota</taxon>
        <taxon>Gammaproteobacteria</taxon>
        <taxon>Moraxellales</taxon>
        <taxon>Moraxellaceae</taxon>
        <taxon>Acinetobacter</taxon>
    </lineage>
</organism>
<dbReference type="EMBL" id="QEWH01000053">
    <property type="protein sequence ID" value="RBA46974.1"/>
    <property type="molecule type" value="Genomic_DNA"/>
</dbReference>
<dbReference type="AlphaFoldDB" id="A0A365PI51"/>
<dbReference type="STRING" id="40215.BVL33_12725"/>
<evidence type="ECO:0000259" key="1">
    <source>
        <dbReference type="Pfam" id="PF13569"/>
    </source>
</evidence>
<sequence length="1262" mass="144764">MFESIKNKVAEFINPQSQNSLDSESLALLSTIVEPLSEVEATLPNQVLNFIVNGQKPEVLLTLQQQATDKVCALLGSPGTYGWYWPSTELTKAQEKLCKASQNARYKLYINIFSKLSSDQIIRYGKFLEAATQQRNYSQLSKQTPVWFSYVLIDGLLTSFNHQSFDDRQKKSHRDLWSLTALKQLYLFEPENNIEGFITTLFERNGVNSYHYDQLNFLFKLSDSVQFFTDYAQEIRETLPKLSAAAQGIFLEFIAQHHDLLQQQTELIIMLALSSSKGVREQATVLLTHLDDAQSQQHLQNFLINGESKQRSFAADLLARLGEQNREILQQAAENEKLKSVQANILSALQRLESLGQVVELEYTLPDIEVIEAQDIPESFVQVLQDNYLAVKEKYRQAAEQEVEDNKAVEKGGYKSHWRQNNYRDFCKSYDKVENVGQLILGHLNGQKNYRSYIEEIANYQKKLQQLPEFSLIHAARLVLGHRNNDWINWYQFFQFLETKSWETIELRQLAQVLQQVGISEESSKRCIANEYLENYSGDELNTRIADDEKVIPFFVENIDLIAEALGLLPSKNQNSWRYYDPIKALALLQRFPQVPKQFIPRLLEFALGDGKRLRFDAQEVLKKLPDIHLRAIEALENGKQEIRITAVEWLARLQHPSAVTALYDLLKKEKKEVVIAAILTALEQLGEDINIYLSPKALLKDAEKGLKAKIASSFTWFDLQHLPQAQWQDGTTVDPQIIQWWVVLADKLKDPVPNALLQRYMGLLNDKSQQTLALYLLQSFIYQDTRNPTLEEAMEVATKEAPSRLASYQDSFKRWGQKYPEYYGRYEHITLEEVVEEIKRERLAIYLGSAIKSKGMLALTFKTQGSVAVKLLQDYMKLHYQRRAQIEAMLSSFSISDDPLIIQLLLSLSRRYRTASVQNLAKQLVEQIAERNQWSSDELADRTIPTAGLDDAGVLSLEYGSRVLTAYVDDKDKFVLKNEDGKIIKALPAARQGDDEGLIKEAKSLFSSSKKEFKQVIDLQTQRLYEAMCSERAWSSTDWQEYLFAHPIMKRLIQRLVWLEVSSEGTILQSFRPSDDGSLLNLEDDEIELAQNSQIKVAHGVLISAEDAEAWQAHFKDYKVKFLFEQMTHQLPVFEAHAEIIEDRKGWLTDTFTLRGVITKLGYQRASIEDGGSFDSYFKPFSQIGLSAVIRFSGSYVPEENLAAVLYDLSFEKKNVRSWRDSGMNLADVPPVLLAETYADYLKVAEACSGFDPEWQKKTPW</sequence>
<feature type="domain" description="DUF4132" evidence="1">
    <location>
        <begin position="982"/>
        <end position="1135"/>
    </location>
</feature>
<comment type="caution">
    <text evidence="2">The sequence shown here is derived from an EMBL/GenBank/DDBJ whole genome shotgun (WGS) entry which is preliminary data.</text>
</comment>
<evidence type="ECO:0000313" key="3">
    <source>
        <dbReference type="Proteomes" id="UP000253688"/>
    </source>
</evidence>
<protein>
    <recommendedName>
        <fullName evidence="1">DUF4132 domain-containing protein</fullName>
    </recommendedName>
</protein>
<dbReference type="SUPFAM" id="SSF48371">
    <property type="entry name" value="ARM repeat"/>
    <property type="match status" value="1"/>
</dbReference>
<dbReference type="Pfam" id="PF13569">
    <property type="entry name" value="DUF4132"/>
    <property type="match status" value="1"/>
</dbReference>
<dbReference type="RefSeq" id="WP_112986677.1">
    <property type="nucleotide sequence ID" value="NZ_CP131470.1"/>
</dbReference>
<reference evidence="2 3" key="1">
    <citation type="submission" date="2018-04" db="EMBL/GenBank/DDBJ databases">
        <title>Acinetobacter junii Genome sequencing and assembly.</title>
        <authorList>
            <person name="Su J."/>
            <person name="Rensing C."/>
            <person name="Mazhar H.S."/>
        </authorList>
    </citation>
    <scope>NUCLEOTIDE SEQUENCE [LARGE SCALE GENOMIC DNA]</scope>
    <source>
        <strain evidence="2 3">SC22</strain>
    </source>
</reference>
<dbReference type="InterPro" id="IPR004155">
    <property type="entry name" value="PBS_lyase_HEAT"/>
</dbReference>
<name>A0A365PI51_ACIJU</name>
<dbReference type="Proteomes" id="UP000253688">
    <property type="component" value="Unassembled WGS sequence"/>
</dbReference>
<gene>
    <name evidence="2" type="ORF">DC346_09675</name>
</gene>
<evidence type="ECO:0000313" key="2">
    <source>
        <dbReference type="EMBL" id="RBA46974.1"/>
    </source>
</evidence>
<dbReference type="InterPro" id="IPR016024">
    <property type="entry name" value="ARM-type_fold"/>
</dbReference>